<evidence type="ECO:0000256" key="2">
    <source>
        <dbReference type="ARBA" id="ARBA00005263"/>
    </source>
</evidence>
<dbReference type="GeneID" id="27691846"/>
<keyword evidence="4 6" id="KW-0168">Coated pit</keyword>
<evidence type="ECO:0000256" key="3">
    <source>
        <dbReference type="ARBA" id="ARBA00023136"/>
    </source>
</evidence>
<dbReference type="eggNOG" id="KOG4031">
    <property type="taxonomic scope" value="Eukaryota"/>
</dbReference>
<keyword evidence="3 6" id="KW-0472">Membrane</keyword>
<accession>A0A0L0H4W2</accession>
<keyword evidence="10" id="KW-1185">Reference proteome</keyword>
<evidence type="ECO:0000256" key="4">
    <source>
        <dbReference type="ARBA" id="ARBA00023176"/>
    </source>
</evidence>
<dbReference type="OrthoDB" id="5512at2759"/>
<comment type="similarity">
    <text evidence="2 6">Belongs to the clathrin light chain family.</text>
</comment>
<dbReference type="PANTHER" id="PTHR10639:SF7">
    <property type="entry name" value="CLATHRIN LIGHT CHAIN"/>
    <property type="match status" value="1"/>
</dbReference>
<dbReference type="STRING" id="645134.A0A0L0H4W2"/>
<evidence type="ECO:0000256" key="7">
    <source>
        <dbReference type="SAM" id="Coils"/>
    </source>
</evidence>
<feature type="region of interest" description="Disordered" evidence="8">
    <location>
        <begin position="213"/>
        <end position="277"/>
    </location>
</feature>
<dbReference type="GO" id="GO:0006886">
    <property type="term" value="P:intracellular protein transport"/>
    <property type="evidence" value="ECO:0007669"/>
    <property type="project" value="InterPro"/>
</dbReference>
<dbReference type="RefSeq" id="XP_016603991.1">
    <property type="nucleotide sequence ID" value="XM_016756856.1"/>
</dbReference>
<reference evidence="9 10" key="1">
    <citation type="submission" date="2009-08" db="EMBL/GenBank/DDBJ databases">
        <title>The Genome Sequence of Spizellomyces punctatus strain DAOM BR117.</title>
        <authorList>
            <consortium name="The Broad Institute Genome Sequencing Platform"/>
            <person name="Russ C."/>
            <person name="Cuomo C."/>
            <person name="Shea T."/>
            <person name="Young S.K."/>
            <person name="Zeng Q."/>
            <person name="Koehrsen M."/>
            <person name="Haas B."/>
            <person name="Borodovsky M."/>
            <person name="Guigo R."/>
            <person name="Alvarado L."/>
            <person name="Berlin A."/>
            <person name="Bochicchio J."/>
            <person name="Borenstein D."/>
            <person name="Chapman S."/>
            <person name="Chen Z."/>
            <person name="Engels R."/>
            <person name="Freedman E."/>
            <person name="Gellesch M."/>
            <person name="Goldberg J."/>
            <person name="Griggs A."/>
            <person name="Gujja S."/>
            <person name="Heiman D."/>
            <person name="Hepburn T."/>
            <person name="Howarth C."/>
            <person name="Jen D."/>
            <person name="Larson L."/>
            <person name="Lewis B."/>
            <person name="Mehta T."/>
            <person name="Park D."/>
            <person name="Pearson M."/>
            <person name="Roberts A."/>
            <person name="Saif S."/>
            <person name="Shenoy N."/>
            <person name="Sisk P."/>
            <person name="Stolte C."/>
            <person name="Sykes S."/>
            <person name="Thomson T."/>
            <person name="Walk T."/>
            <person name="White J."/>
            <person name="Yandava C."/>
            <person name="Burger G."/>
            <person name="Gray M.W."/>
            <person name="Holland P.W.H."/>
            <person name="King N."/>
            <person name="Lang F.B.F."/>
            <person name="Roger A.J."/>
            <person name="Ruiz-Trillo I."/>
            <person name="Lander E."/>
            <person name="Nusbaum C."/>
        </authorList>
    </citation>
    <scope>NUCLEOTIDE SEQUENCE [LARGE SCALE GENOMIC DNA]</scope>
    <source>
        <strain evidence="9 10">DAOM BR117</strain>
    </source>
</reference>
<dbReference type="InterPro" id="IPR000996">
    <property type="entry name" value="Clathrin_L-chain"/>
</dbReference>
<dbReference type="OMA" id="FYENYNT"/>
<dbReference type="GO" id="GO:0032050">
    <property type="term" value="F:clathrin heavy chain binding"/>
    <property type="evidence" value="ECO:0007669"/>
    <property type="project" value="TreeGrafter"/>
</dbReference>
<dbReference type="InParanoid" id="A0A0L0H4W2"/>
<gene>
    <name evidence="9" type="ORF">SPPG_08702</name>
</gene>
<evidence type="ECO:0000256" key="6">
    <source>
        <dbReference type="RuleBase" id="RU363137"/>
    </source>
</evidence>
<dbReference type="GO" id="GO:0030130">
    <property type="term" value="C:clathrin coat of trans-Golgi network vesicle"/>
    <property type="evidence" value="ECO:0007669"/>
    <property type="project" value="InterPro"/>
</dbReference>
<proteinExistence type="inferred from homology"/>
<feature type="coiled-coil region" evidence="7">
    <location>
        <begin position="156"/>
        <end position="190"/>
    </location>
</feature>
<comment type="function">
    <text evidence="6">Clathrin is the major protein of the polyhedral coat of coated pits and vesicles.</text>
</comment>
<dbReference type="PANTHER" id="PTHR10639">
    <property type="entry name" value="CLATHRIN LIGHT CHAIN"/>
    <property type="match status" value="1"/>
</dbReference>
<name>A0A0L0H4W2_SPIPD</name>
<dbReference type="GO" id="GO:0005198">
    <property type="term" value="F:structural molecule activity"/>
    <property type="evidence" value="ECO:0007669"/>
    <property type="project" value="InterPro"/>
</dbReference>
<evidence type="ECO:0000256" key="1">
    <source>
        <dbReference type="ARBA" id="ARBA00004180"/>
    </source>
</evidence>
<dbReference type="Pfam" id="PF01086">
    <property type="entry name" value="Clathrin_lg_ch"/>
    <property type="match status" value="2"/>
</dbReference>
<keyword evidence="5 6" id="KW-0968">Cytoplasmic vesicle</keyword>
<dbReference type="FunCoup" id="A0A0L0H4W2">
    <property type="interactions" value="228"/>
</dbReference>
<dbReference type="GO" id="GO:0030132">
    <property type="term" value="C:clathrin coat of coated pit"/>
    <property type="evidence" value="ECO:0007669"/>
    <property type="project" value="InterPro"/>
</dbReference>
<evidence type="ECO:0000313" key="10">
    <source>
        <dbReference type="Proteomes" id="UP000053201"/>
    </source>
</evidence>
<feature type="compositionally biased region" description="Basic and acidic residues" evidence="8">
    <location>
        <begin position="225"/>
        <end position="256"/>
    </location>
</feature>
<evidence type="ECO:0000256" key="5">
    <source>
        <dbReference type="ARBA" id="ARBA00023329"/>
    </source>
</evidence>
<comment type="subcellular location">
    <subcellularLocation>
        <location evidence="1 6">Cytoplasmic vesicle membrane</location>
        <topology evidence="1 6">Peripheral membrane protein</topology>
        <orientation evidence="1 6">Cytoplasmic side</orientation>
    </subcellularLocation>
    <subcellularLocation>
        <location evidence="6">Membrane</location>
        <location evidence="6">Coated pit</location>
        <topology evidence="6">Peripheral membrane protein</topology>
        <orientation evidence="6">Cytoplasmic side</orientation>
    </subcellularLocation>
    <text evidence="6">Cytoplasmic face of coated pits and vesicles.</text>
</comment>
<feature type="compositionally biased region" description="Polar residues" evidence="8">
    <location>
        <begin position="213"/>
        <end position="224"/>
    </location>
</feature>
<sequence length="277" mass="29501">MSEFGDFVATDGSNPANTSAFLTSDDPAADFLAREQAILGADAALFGNDLVAATPAPAASDAGFGAFGGAPDSSFVIPNGSDVEFASESGFGDAPFAGDAAPLPFEHTGASSVASFGSVPVQSREPEPEPEIVRQWREDFNARVAERDSRSKAKHAETLNAAKESLERFYAEYNDKKTKSINRNKEQEKNTIAERDDTTSGTVWDRVVKQIEMTTQASSATSSKGKVDLKPGRLADEKSKDAKAAKPVTKTRDTTRMKQLLMSLRKDSKAPGVETAA</sequence>
<evidence type="ECO:0000313" key="9">
    <source>
        <dbReference type="EMBL" id="KNC95951.1"/>
    </source>
</evidence>
<dbReference type="AlphaFoldDB" id="A0A0L0H4W2"/>
<dbReference type="GO" id="GO:0072583">
    <property type="term" value="P:clathrin-dependent endocytosis"/>
    <property type="evidence" value="ECO:0007669"/>
    <property type="project" value="TreeGrafter"/>
</dbReference>
<evidence type="ECO:0000256" key="8">
    <source>
        <dbReference type="SAM" id="MobiDB-lite"/>
    </source>
</evidence>
<organism evidence="9 10">
    <name type="scientific">Spizellomyces punctatus (strain DAOM BR117)</name>
    <dbReference type="NCBI Taxonomy" id="645134"/>
    <lineage>
        <taxon>Eukaryota</taxon>
        <taxon>Fungi</taxon>
        <taxon>Fungi incertae sedis</taxon>
        <taxon>Chytridiomycota</taxon>
        <taxon>Chytridiomycota incertae sedis</taxon>
        <taxon>Chytridiomycetes</taxon>
        <taxon>Spizellomycetales</taxon>
        <taxon>Spizellomycetaceae</taxon>
        <taxon>Spizellomyces</taxon>
    </lineage>
</organism>
<protein>
    <recommendedName>
        <fullName evidence="6">Clathrin light chain</fullName>
    </recommendedName>
</protein>
<keyword evidence="7" id="KW-0175">Coiled coil</keyword>
<dbReference type="EMBL" id="KQ257473">
    <property type="protein sequence ID" value="KNC95951.1"/>
    <property type="molecule type" value="Genomic_DNA"/>
</dbReference>
<dbReference type="VEuPathDB" id="FungiDB:SPPG_08702"/>
<dbReference type="Proteomes" id="UP000053201">
    <property type="component" value="Unassembled WGS sequence"/>
</dbReference>